<organism evidence="1 2">
    <name type="scientific">Trichothecium roseum</name>
    <dbReference type="NCBI Taxonomy" id="47278"/>
    <lineage>
        <taxon>Eukaryota</taxon>
        <taxon>Fungi</taxon>
        <taxon>Dikarya</taxon>
        <taxon>Ascomycota</taxon>
        <taxon>Pezizomycotina</taxon>
        <taxon>Sordariomycetes</taxon>
        <taxon>Hypocreomycetidae</taxon>
        <taxon>Hypocreales</taxon>
        <taxon>Hypocreales incertae sedis</taxon>
        <taxon>Trichothecium</taxon>
    </lineage>
</organism>
<sequence>MDTHTNPSSKTTATAGVTSCDMAPVPALLASVASLGERLLRDQEDQEARLELLRAARKLWLSLETPRETVVRHTTVDPPTIVALTVGSETGLWEHLARRNDDPFKAADVAVEVGVDPPLLSRFMRHLAATDYLVEAGPDTYERTHFTKAMGQSLVSGSYAPFCKYTMPAYSNFPAYAASPACRWTTPTDMHDGNYQHAAGTRLNYLEHVQSQPGDGHRFARHMELCSLGRPGWADGRGFYPVRERLVDGFDGRRLDDGGNGDDQGAVLLVDVGGSTGHDLMDLCAAYPDLPGRLVLQDLPVVLKNAGRLDPRIDVVEHDFFTAQPVIGARAYYLHSILHDWPDEACITILSLLRAAMRPAYSRLLIHDVVIPDAGAHPEATGHDVAMLALLSGMERRRAQWEGLVTRAGLKVVGVWAPAARNGQSVIECEVLAAE</sequence>
<evidence type="ECO:0000313" key="1">
    <source>
        <dbReference type="EMBL" id="KAI9898754.1"/>
    </source>
</evidence>
<evidence type="ECO:0000313" key="2">
    <source>
        <dbReference type="Proteomes" id="UP001163324"/>
    </source>
</evidence>
<comment type="caution">
    <text evidence="1">The sequence shown here is derived from an EMBL/GenBank/DDBJ whole genome shotgun (WGS) entry which is preliminary data.</text>
</comment>
<dbReference type="Proteomes" id="UP001163324">
    <property type="component" value="Chromosome 6"/>
</dbReference>
<keyword evidence="2" id="KW-1185">Reference proteome</keyword>
<proteinExistence type="predicted"/>
<protein>
    <submittedName>
        <fullName evidence="1">Uncharacterized protein</fullName>
    </submittedName>
</protein>
<name>A0ACC0UXG1_9HYPO</name>
<reference evidence="1" key="1">
    <citation type="submission" date="2022-10" db="EMBL/GenBank/DDBJ databases">
        <title>Complete Genome of Trichothecium roseum strain YXFP-22015, a Plant Pathogen Isolated from Citrus.</title>
        <authorList>
            <person name="Wang Y."/>
            <person name="Zhu L."/>
        </authorList>
    </citation>
    <scope>NUCLEOTIDE SEQUENCE</scope>
    <source>
        <strain evidence="1">YXFP-22015</strain>
    </source>
</reference>
<accession>A0ACC0UXG1</accession>
<gene>
    <name evidence="1" type="ORF">N3K66_007114</name>
</gene>
<dbReference type="EMBL" id="CM047945">
    <property type="protein sequence ID" value="KAI9898754.1"/>
    <property type="molecule type" value="Genomic_DNA"/>
</dbReference>